<dbReference type="HOGENOM" id="CLU_108879_4_2_6"/>
<evidence type="ECO:0000256" key="4">
    <source>
        <dbReference type="ARBA" id="ARBA00040194"/>
    </source>
</evidence>
<dbReference type="GO" id="GO:0016787">
    <property type="term" value="F:hydrolase activity"/>
    <property type="evidence" value="ECO:0007669"/>
    <property type="project" value="UniProtKB-KW"/>
</dbReference>
<proteinExistence type="inferred from homology"/>
<evidence type="ECO:0000313" key="7">
    <source>
        <dbReference type="EMBL" id="EHM39319.1"/>
    </source>
</evidence>
<reference evidence="7 8" key="1">
    <citation type="submission" date="2011-08" db="EMBL/GenBank/DDBJ databases">
        <authorList>
            <person name="Weinstock G."/>
            <person name="Sodergren E."/>
            <person name="Clifton S."/>
            <person name="Fulton L."/>
            <person name="Fulton B."/>
            <person name="Courtney L."/>
            <person name="Fronick C."/>
            <person name="Harrison M."/>
            <person name="Strong C."/>
            <person name="Farmer C."/>
            <person name="Delahaunty K."/>
            <person name="Markovic C."/>
            <person name="Hall O."/>
            <person name="Minx P."/>
            <person name="Tomlinson C."/>
            <person name="Mitreva M."/>
            <person name="Hou S."/>
            <person name="Chen J."/>
            <person name="Wollam A."/>
            <person name="Pepin K.H."/>
            <person name="Johnson M."/>
            <person name="Bhonagiri V."/>
            <person name="Zhang X."/>
            <person name="Suruliraj S."/>
            <person name="Warren W."/>
            <person name="Chinwalla A."/>
            <person name="Mardis E.R."/>
            <person name="Wilson R.K."/>
        </authorList>
    </citation>
    <scope>NUCLEOTIDE SEQUENCE [LARGE SCALE GENOMIC DNA]</scope>
    <source>
        <strain evidence="7 8">ATCC 51873</strain>
    </source>
</reference>
<evidence type="ECO:0000256" key="3">
    <source>
        <dbReference type="ARBA" id="ARBA00038412"/>
    </source>
</evidence>
<name>G9YBG3_HAFAL</name>
<evidence type="ECO:0000313" key="8">
    <source>
        <dbReference type="Proteomes" id="UP000005959"/>
    </source>
</evidence>
<dbReference type="GO" id="GO:0005829">
    <property type="term" value="C:cytosol"/>
    <property type="evidence" value="ECO:0007669"/>
    <property type="project" value="TreeGrafter"/>
</dbReference>
<keyword evidence="2" id="KW-0378">Hydrolase</keyword>
<dbReference type="CDD" id="cd00085">
    <property type="entry name" value="HNHc"/>
    <property type="match status" value="1"/>
</dbReference>
<evidence type="ECO:0000256" key="1">
    <source>
        <dbReference type="ARBA" id="ARBA00022722"/>
    </source>
</evidence>
<dbReference type="InterPro" id="IPR003615">
    <property type="entry name" value="HNH_nuc"/>
</dbReference>
<evidence type="ECO:0000259" key="6">
    <source>
        <dbReference type="SMART" id="SM00507"/>
    </source>
</evidence>
<accession>G9YBG3</accession>
<dbReference type="GO" id="GO:0003676">
    <property type="term" value="F:nucleic acid binding"/>
    <property type="evidence" value="ECO:0007669"/>
    <property type="project" value="InterPro"/>
</dbReference>
<dbReference type="InterPro" id="IPR002711">
    <property type="entry name" value="HNH"/>
</dbReference>
<keyword evidence="1" id="KW-0540">Nuclease</keyword>
<evidence type="ECO:0000256" key="2">
    <source>
        <dbReference type="ARBA" id="ARBA00022801"/>
    </source>
</evidence>
<comment type="caution">
    <text evidence="7">The sequence shown here is derived from an EMBL/GenBank/DDBJ whole genome shotgun (WGS) entry which is preliminary data.</text>
</comment>
<dbReference type="AlphaFoldDB" id="G9YBG3"/>
<keyword evidence="7" id="KW-0255">Endonuclease</keyword>
<comment type="similarity">
    <text evidence="3">Belongs to the HNH nuclease family.</text>
</comment>
<dbReference type="EMBL" id="AGCI01000096">
    <property type="protein sequence ID" value="EHM39319.1"/>
    <property type="molecule type" value="Genomic_DNA"/>
</dbReference>
<dbReference type="PANTHER" id="PTHR41286:SF1">
    <property type="entry name" value="HNH NUCLEASE YAJD-RELATED"/>
    <property type="match status" value="1"/>
</dbReference>
<dbReference type="Gene3D" id="1.10.30.50">
    <property type="match status" value="1"/>
</dbReference>
<feature type="region of interest" description="Disordered" evidence="5">
    <location>
        <begin position="1"/>
        <end position="21"/>
    </location>
</feature>
<evidence type="ECO:0000256" key="5">
    <source>
        <dbReference type="SAM" id="MobiDB-lite"/>
    </source>
</evidence>
<dbReference type="Pfam" id="PF01844">
    <property type="entry name" value="HNH"/>
    <property type="match status" value="1"/>
</dbReference>
<protein>
    <recommendedName>
        <fullName evidence="4">Putative HNH nuclease YajD</fullName>
    </recommendedName>
</protein>
<sequence length="138" mass="16046">MRSITNTHHKRHYLSSPWRNPAMPARIPRACRKHGCRNTTTDRSGYCDEHRNTGWENHQQGKSRHERGYGSKWTLIRKRILNRDKHLCQACLREGRAIPATTVDHIKPKSHGGTDDDANLEGLCWPCHRTKTATERMK</sequence>
<dbReference type="PANTHER" id="PTHR41286">
    <property type="entry name" value="HNH NUCLEASE YAJD-RELATED"/>
    <property type="match status" value="1"/>
</dbReference>
<dbReference type="SMART" id="SM00507">
    <property type="entry name" value="HNHc"/>
    <property type="match status" value="1"/>
</dbReference>
<dbReference type="Proteomes" id="UP000005959">
    <property type="component" value="Unassembled WGS sequence"/>
</dbReference>
<feature type="domain" description="HNH nuclease" evidence="6">
    <location>
        <begin position="75"/>
        <end position="129"/>
    </location>
</feature>
<dbReference type="GO" id="GO:0008270">
    <property type="term" value="F:zinc ion binding"/>
    <property type="evidence" value="ECO:0007669"/>
    <property type="project" value="InterPro"/>
</dbReference>
<gene>
    <name evidence="7" type="ORF">HMPREF0454_03943</name>
</gene>
<organism evidence="7 8">
    <name type="scientific">Hafnia alvei ATCC 51873</name>
    <dbReference type="NCBI Taxonomy" id="1002364"/>
    <lineage>
        <taxon>Bacteria</taxon>
        <taxon>Pseudomonadati</taxon>
        <taxon>Pseudomonadota</taxon>
        <taxon>Gammaproteobacteria</taxon>
        <taxon>Enterobacterales</taxon>
        <taxon>Hafniaceae</taxon>
        <taxon>Hafnia</taxon>
    </lineage>
</organism>
<dbReference type="GO" id="GO:0004519">
    <property type="term" value="F:endonuclease activity"/>
    <property type="evidence" value="ECO:0007669"/>
    <property type="project" value="UniProtKB-KW"/>
</dbReference>